<dbReference type="Pfam" id="PF10734">
    <property type="entry name" value="DUF2523"/>
    <property type="match status" value="1"/>
</dbReference>
<dbReference type="RefSeq" id="WP_002643038.1">
    <property type="nucleotide sequence ID" value="NZ_CP019448.1"/>
</dbReference>
<dbReference type="Proteomes" id="UP000017813">
    <property type="component" value="Unassembled WGS sequence"/>
</dbReference>
<organism evidence="2 3">
    <name type="scientific">Simonsiella muelleri ATCC 29453</name>
    <dbReference type="NCBI Taxonomy" id="641147"/>
    <lineage>
        <taxon>Bacteria</taxon>
        <taxon>Pseudomonadati</taxon>
        <taxon>Pseudomonadota</taxon>
        <taxon>Betaproteobacteria</taxon>
        <taxon>Neisseriales</taxon>
        <taxon>Neisseriaceae</taxon>
        <taxon>Simonsiella</taxon>
    </lineage>
</organism>
<keyword evidence="3" id="KW-1185">Reference proteome</keyword>
<name>U6Q3G9_9NEIS</name>
<dbReference type="EMBL" id="ADCY02000063">
    <property type="protein sequence ID" value="EJZ50101.1"/>
    <property type="molecule type" value="Genomic_DNA"/>
</dbReference>
<proteinExistence type="predicted"/>
<gene>
    <name evidence="2" type="ORF">HMPREF9021_02661</name>
</gene>
<dbReference type="InterPro" id="IPR019670">
    <property type="entry name" value="DUF2523"/>
</dbReference>
<evidence type="ECO:0000313" key="3">
    <source>
        <dbReference type="Proteomes" id="UP000017813"/>
    </source>
</evidence>
<evidence type="ECO:0000313" key="2">
    <source>
        <dbReference type="EMBL" id="EJZ50101.1"/>
    </source>
</evidence>
<feature type="transmembrane region" description="Helical" evidence="1">
    <location>
        <begin position="56"/>
        <end position="80"/>
    </location>
</feature>
<reference evidence="2 3" key="2">
    <citation type="submission" date="2011-10" db="EMBL/GenBank/DDBJ databases">
        <title>The Genome Sequence of Simonsiella muelleri ATCC 29453.</title>
        <authorList>
            <consortium name="The Broad Institute Genome Sequencing Platform"/>
            <consortium name="The Broad Institute Genome Sequencing Center for Infectious Disease"/>
            <person name="Earl A."/>
            <person name="Ward D."/>
            <person name="Feldgarden M."/>
            <person name="Gevers D."/>
            <person name="Izard J."/>
            <person name="Baranova O.V."/>
            <person name="Blanton J.M."/>
            <person name="Tanner A.C."/>
            <person name="Dewhirst F."/>
            <person name="Young S.K."/>
            <person name="Zeng Q."/>
            <person name="Gargeya S."/>
            <person name="Fitzgerald M."/>
            <person name="Haas B."/>
            <person name="Abouelleil A."/>
            <person name="Alvarado L."/>
            <person name="Arachchi H.M."/>
            <person name="Berlin A."/>
            <person name="Brown A."/>
            <person name="Chapman S.B."/>
            <person name="Chen Z."/>
            <person name="Dunbar C."/>
            <person name="Freedman E."/>
            <person name="Gearin G."/>
            <person name="Goldberg J."/>
            <person name="Griggs A."/>
            <person name="Gujja S."/>
            <person name="Heiman D."/>
            <person name="Howarth C."/>
            <person name="Larson L."/>
            <person name="Lui A."/>
            <person name="MacDonald P.J.P."/>
            <person name="Montmayeur A."/>
            <person name="Murphy C."/>
            <person name="Neiman D."/>
            <person name="Pearson M."/>
            <person name="Priest M."/>
            <person name="Roberts A."/>
            <person name="Saif S."/>
            <person name="Shea T."/>
            <person name="Shenoy N."/>
            <person name="Sisk P."/>
            <person name="Stolte C."/>
            <person name="Sykes S."/>
            <person name="Wortman J."/>
            <person name="Nusbaum C."/>
            <person name="Birren B."/>
        </authorList>
    </citation>
    <scope>NUCLEOTIDE SEQUENCE [LARGE SCALE GENOMIC DNA]</scope>
    <source>
        <strain evidence="2 3">ATCC 29453</strain>
    </source>
</reference>
<protein>
    <recommendedName>
        <fullName evidence="4">DUF2523 domain-containing protein</fullName>
    </recommendedName>
</protein>
<keyword evidence="1" id="KW-1133">Transmembrane helix</keyword>
<dbReference type="AlphaFoldDB" id="U6Q3G9"/>
<feature type="transmembrane region" description="Helical" evidence="1">
    <location>
        <begin position="12"/>
        <end position="36"/>
    </location>
</feature>
<accession>U6Q3G9</accession>
<dbReference type="KEGG" id="smur:BWP33_06155"/>
<sequence>MPLALIPLLAILLKLLIVRIIIATGMTFVSYVGYAIALSKFKNYTKDALNSMPADIYNLLLIGGFGQGLNYLFGAFAFWVSMKLLNRLTFILPR</sequence>
<evidence type="ECO:0000256" key="1">
    <source>
        <dbReference type="SAM" id="Phobius"/>
    </source>
</evidence>
<comment type="caution">
    <text evidence="2">The sequence shown here is derived from an EMBL/GenBank/DDBJ whole genome shotgun (WGS) entry which is preliminary data.</text>
</comment>
<dbReference type="OrthoDB" id="8607357at2"/>
<reference evidence="2 3" key="1">
    <citation type="submission" date="2010-03" db="EMBL/GenBank/DDBJ databases">
        <authorList>
            <consortium name="The Broad Institute Genome Sequencing Platform"/>
            <person name="Ward D."/>
            <person name="Earl A."/>
            <person name="Feldgarden M."/>
            <person name="Gevers D."/>
            <person name="Young S."/>
            <person name="Zeng Q."/>
            <person name="Koehrsen M."/>
            <person name="Alvarado L."/>
            <person name="Berlin A.M."/>
            <person name="Borenstein D."/>
            <person name="Chapman S.B."/>
            <person name="Chen Z."/>
            <person name="Engels R."/>
            <person name="Freedman E."/>
            <person name="Gellesch M."/>
            <person name="Goldberg J."/>
            <person name="Griggs A."/>
            <person name="Gujja S."/>
            <person name="Heilman E.R."/>
            <person name="Heiman D.I."/>
            <person name="Hepburn T.A."/>
            <person name="Howarth C."/>
            <person name="Jen D."/>
            <person name="Larson L."/>
            <person name="Mehta T."/>
            <person name="Park D."/>
            <person name="Pearson M."/>
            <person name="Richards J."/>
            <person name="Roberts A."/>
            <person name="Saif S."/>
            <person name="Shea T.D."/>
            <person name="Shenoy N."/>
            <person name="Sisk P."/>
            <person name="Stolte C."/>
            <person name="Sykes S.N."/>
            <person name="Walk T."/>
            <person name="White J."/>
            <person name="Yandava C."/>
            <person name="Izard J."/>
            <person name="Baranova O.V."/>
            <person name="Blanton J.M."/>
            <person name="Tanner A.C."/>
            <person name="Dewhirst F."/>
            <person name="Haas B."/>
            <person name="Nusbaum C."/>
            <person name="Birren B."/>
        </authorList>
    </citation>
    <scope>NUCLEOTIDE SEQUENCE [LARGE SCALE GENOMIC DNA]</scope>
    <source>
        <strain evidence="2 3">ATCC 29453</strain>
    </source>
</reference>
<dbReference type="KEGG" id="smur:BWP33_06330"/>
<keyword evidence="1" id="KW-0472">Membrane</keyword>
<dbReference type="eggNOG" id="ENOG5034BH6">
    <property type="taxonomic scope" value="Bacteria"/>
</dbReference>
<keyword evidence="1" id="KW-0812">Transmembrane</keyword>
<dbReference type="HOGENOM" id="CLU_182229_0_0_4"/>
<evidence type="ECO:0008006" key="4">
    <source>
        <dbReference type="Google" id="ProtNLM"/>
    </source>
</evidence>
<dbReference type="STRING" id="641147.HMPREF9021_02661"/>